<dbReference type="Proteomes" id="UP000799440">
    <property type="component" value="Unassembled WGS sequence"/>
</dbReference>
<keyword evidence="2" id="KW-1185">Reference proteome</keyword>
<evidence type="ECO:0000313" key="2">
    <source>
        <dbReference type="Proteomes" id="UP000799440"/>
    </source>
</evidence>
<gene>
    <name evidence="1" type="ORF">M011DRAFT_523986</name>
</gene>
<protein>
    <submittedName>
        <fullName evidence="1">Uncharacterized protein</fullName>
    </submittedName>
</protein>
<reference evidence="1" key="1">
    <citation type="journal article" date="2020" name="Stud. Mycol.">
        <title>101 Dothideomycetes genomes: a test case for predicting lifestyles and emergence of pathogens.</title>
        <authorList>
            <person name="Haridas S."/>
            <person name="Albert R."/>
            <person name="Binder M."/>
            <person name="Bloem J."/>
            <person name="Labutti K."/>
            <person name="Salamov A."/>
            <person name="Andreopoulos B."/>
            <person name="Baker S."/>
            <person name="Barry K."/>
            <person name="Bills G."/>
            <person name="Bluhm B."/>
            <person name="Cannon C."/>
            <person name="Castanera R."/>
            <person name="Culley D."/>
            <person name="Daum C."/>
            <person name="Ezra D."/>
            <person name="Gonzalez J."/>
            <person name="Henrissat B."/>
            <person name="Kuo A."/>
            <person name="Liang C."/>
            <person name="Lipzen A."/>
            <person name="Lutzoni F."/>
            <person name="Magnuson J."/>
            <person name="Mondo S."/>
            <person name="Nolan M."/>
            <person name="Ohm R."/>
            <person name="Pangilinan J."/>
            <person name="Park H.-J."/>
            <person name="Ramirez L."/>
            <person name="Alfaro M."/>
            <person name="Sun H."/>
            <person name="Tritt A."/>
            <person name="Yoshinaga Y."/>
            <person name="Zwiers L.-H."/>
            <person name="Turgeon B."/>
            <person name="Goodwin S."/>
            <person name="Spatafora J."/>
            <person name="Crous P."/>
            <person name="Grigoriev I."/>
        </authorList>
    </citation>
    <scope>NUCLEOTIDE SEQUENCE</scope>
    <source>
        <strain evidence="1">CBS 119925</strain>
    </source>
</reference>
<accession>A0A6A6VHJ2</accession>
<organism evidence="1 2">
    <name type="scientific">Sporormia fimetaria CBS 119925</name>
    <dbReference type="NCBI Taxonomy" id="1340428"/>
    <lineage>
        <taxon>Eukaryota</taxon>
        <taxon>Fungi</taxon>
        <taxon>Dikarya</taxon>
        <taxon>Ascomycota</taxon>
        <taxon>Pezizomycotina</taxon>
        <taxon>Dothideomycetes</taxon>
        <taxon>Pleosporomycetidae</taxon>
        <taxon>Pleosporales</taxon>
        <taxon>Sporormiaceae</taxon>
        <taxon>Sporormia</taxon>
    </lineage>
</organism>
<dbReference type="EMBL" id="MU006564">
    <property type="protein sequence ID" value="KAF2750102.1"/>
    <property type="molecule type" value="Genomic_DNA"/>
</dbReference>
<name>A0A6A6VHJ2_9PLEO</name>
<sequence length="223" mass="24614">MAIGLAAEEAMTNVKKWATNGGERAAPGYARPLLTAAESMQNQEQGAMYAVFAEDAEAKRGTRRCFAGPARKRESTTANQSGRERRYAVVTTKERCGGAKIRSRKEETICRRLLLGYCMLWDWGACKGSELWASGSSPANCRDEASRPKAHQGSARVRCKPGFTGEELQQRRQRSPTVGALQLGYEVSHYMRRTSGLVVPEHPGRKKGAPTSRFTTVLKFQRG</sequence>
<proteinExistence type="predicted"/>
<evidence type="ECO:0000313" key="1">
    <source>
        <dbReference type="EMBL" id="KAF2750102.1"/>
    </source>
</evidence>
<dbReference type="AlphaFoldDB" id="A0A6A6VHJ2"/>